<dbReference type="Pfam" id="PF12146">
    <property type="entry name" value="Hydrolase_4"/>
    <property type="match status" value="1"/>
</dbReference>
<protein>
    <submittedName>
        <fullName evidence="2">Alpha/beta hydrolase</fullName>
    </submittedName>
</protein>
<dbReference type="Proteomes" id="UP001321453">
    <property type="component" value="Unassembled WGS sequence"/>
</dbReference>
<dbReference type="SUPFAM" id="SSF53474">
    <property type="entry name" value="alpha/beta-Hydrolases"/>
    <property type="match status" value="1"/>
</dbReference>
<accession>A0ABT7S3X2</accession>
<dbReference type="InterPro" id="IPR022742">
    <property type="entry name" value="Hydrolase_4"/>
</dbReference>
<dbReference type="InterPro" id="IPR050266">
    <property type="entry name" value="AB_hydrolase_sf"/>
</dbReference>
<proteinExistence type="predicted"/>
<dbReference type="PANTHER" id="PTHR43798">
    <property type="entry name" value="MONOACYLGLYCEROL LIPASE"/>
    <property type="match status" value="1"/>
</dbReference>
<evidence type="ECO:0000259" key="1">
    <source>
        <dbReference type="Pfam" id="PF12146"/>
    </source>
</evidence>
<dbReference type="PANTHER" id="PTHR43798:SF33">
    <property type="entry name" value="HYDROLASE, PUTATIVE (AFU_ORTHOLOGUE AFUA_2G14860)-RELATED"/>
    <property type="match status" value="1"/>
</dbReference>
<reference evidence="2 3" key="1">
    <citation type="submission" date="2023-06" db="EMBL/GenBank/DDBJ databases">
        <title>Cellulomonas sp. MW9 Whole genome sequence.</title>
        <authorList>
            <person name="Park S."/>
        </authorList>
    </citation>
    <scope>NUCLEOTIDE SEQUENCE [LARGE SCALE GENOMIC DNA]</scope>
    <source>
        <strain evidence="2 3">MW9</strain>
    </source>
</reference>
<gene>
    <name evidence="2" type="ORF">QRT05_03205</name>
</gene>
<dbReference type="InterPro" id="IPR029058">
    <property type="entry name" value="AB_hydrolase_fold"/>
</dbReference>
<dbReference type="Gene3D" id="3.40.50.1820">
    <property type="entry name" value="alpha/beta hydrolase"/>
    <property type="match status" value="1"/>
</dbReference>
<sequence>MANDVDVLGPGWTVTTLPLRPDGGTPDPVATLVRRVAAPSRRAVLYVHGFVDYFFQTHVGDALVGAGYDFAALDLRDFGRSIRPGRRPNAPTDLGALAEEIDAAVRLLRADHDQVVLMAHSMGGLVASLWADARPGVVDAVVLNSPWLDLRANWFERAVAAPLIDVVGRFAPSLRAARLGKHYGEALHAEWGYDLAWKPIEGFPVTAGFIRAVRRGHARVARGLAIDVPVLVLASDATGPDDRWHEELLTTDSVLDVAHIASRAVRLGSDVTFVEVPGGAHDLALSPSPTRERYLDEVLRFLAGHLEQD</sequence>
<dbReference type="GO" id="GO:0016787">
    <property type="term" value="F:hydrolase activity"/>
    <property type="evidence" value="ECO:0007669"/>
    <property type="project" value="UniProtKB-KW"/>
</dbReference>
<keyword evidence="2" id="KW-0378">Hydrolase</keyword>
<dbReference type="RefSeq" id="WP_289445203.1">
    <property type="nucleotide sequence ID" value="NZ_JAUCGR010000001.1"/>
</dbReference>
<feature type="domain" description="Serine aminopeptidase S33" evidence="1">
    <location>
        <begin position="39"/>
        <end position="237"/>
    </location>
</feature>
<organism evidence="2 3">
    <name type="scientific">Cellulomonas edaphi</name>
    <dbReference type="NCBI Taxonomy" id="3053468"/>
    <lineage>
        <taxon>Bacteria</taxon>
        <taxon>Bacillati</taxon>
        <taxon>Actinomycetota</taxon>
        <taxon>Actinomycetes</taxon>
        <taxon>Micrococcales</taxon>
        <taxon>Cellulomonadaceae</taxon>
        <taxon>Cellulomonas</taxon>
    </lineage>
</organism>
<dbReference type="EMBL" id="JAUCGR010000001">
    <property type="protein sequence ID" value="MDM7830328.1"/>
    <property type="molecule type" value="Genomic_DNA"/>
</dbReference>
<evidence type="ECO:0000313" key="2">
    <source>
        <dbReference type="EMBL" id="MDM7830328.1"/>
    </source>
</evidence>
<keyword evidence="3" id="KW-1185">Reference proteome</keyword>
<evidence type="ECO:0000313" key="3">
    <source>
        <dbReference type="Proteomes" id="UP001321453"/>
    </source>
</evidence>
<comment type="caution">
    <text evidence="2">The sequence shown here is derived from an EMBL/GenBank/DDBJ whole genome shotgun (WGS) entry which is preliminary data.</text>
</comment>
<name>A0ABT7S3X2_9CELL</name>